<name>A0A1D1ZSS1_AUXPR</name>
<feature type="region of interest" description="Disordered" evidence="4">
    <location>
        <begin position="275"/>
        <end position="306"/>
    </location>
</feature>
<dbReference type="Gene3D" id="2.130.10.10">
    <property type="entry name" value="YVTN repeat-like/Quinoprotein amine dehydrogenase"/>
    <property type="match status" value="2"/>
</dbReference>
<feature type="repeat" description="WD" evidence="3">
    <location>
        <begin position="34"/>
        <end position="75"/>
    </location>
</feature>
<dbReference type="SUPFAM" id="SSF50998">
    <property type="entry name" value="Quinoprotein alcohol dehydrogenase-like"/>
    <property type="match status" value="1"/>
</dbReference>
<dbReference type="PANTHER" id="PTHR19854:SF1">
    <property type="entry name" value="GUANINE NUCLEOTIDE-BINDING PROTEIN SUBUNIT BETA-LIKE PROTEIN 1"/>
    <property type="match status" value="1"/>
</dbReference>
<evidence type="ECO:0000313" key="5">
    <source>
        <dbReference type="EMBL" id="JAT69881.1"/>
    </source>
</evidence>
<accession>A0A1D1ZSS1</accession>
<gene>
    <name evidence="5" type="ORF">g.48600</name>
</gene>
<keyword evidence="1 3" id="KW-0853">WD repeat</keyword>
<dbReference type="Pfam" id="PF00400">
    <property type="entry name" value="WD40"/>
    <property type="match status" value="2"/>
</dbReference>
<sequence length="416" mass="43664">MHLPLPLGPSVRHRDLEVARCDAERPVPDPFAVLRAQGKEVQSICLQEDRGVLYAGHADGSLTVWSLESMRPVNTLALHDPLSGILGLIGDPGGKWIVSQGRSGPAQVHRADDLLPGAGGVGETRCNPIHIQREGDSFAAPALILPPSPDQAAAPLPGLRPGVPALVLPHAEGFAVACTGSGRRVVDVPSPQGAGMLTSLLACCAWSTRDGPHVLAGYESGMLALWRLAQPPAPLASCALSKQPLLALARCPARGRGVAAGPRAALLPFRLELGGKRESERETEHEVDQRTSAPTSDGSSHNDDHQWAEAAPRISRGTRVPLSSAGVNCLALRSDGRLLALGGWDGRVRVFAFPSLRPLASLAYHTESATCLAFGTPASGLLATGSRDGSIALYILYPFAEKQAGSEPEDGRDLEP</sequence>
<evidence type="ECO:0000256" key="2">
    <source>
        <dbReference type="ARBA" id="ARBA00022737"/>
    </source>
</evidence>
<feature type="compositionally biased region" description="Polar residues" evidence="4">
    <location>
        <begin position="290"/>
        <end position="299"/>
    </location>
</feature>
<keyword evidence="2" id="KW-0677">Repeat</keyword>
<feature type="compositionally biased region" description="Basic and acidic residues" evidence="4">
    <location>
        <begin position="275"/>
        <end position="289"/>
    </location>
</feature>
<evidence type="ECO:0000256" key="1">
    <source>
        <dbReference type="ARBA" id="ARBA00022574"/>
    </source>
</evidence>
<evidence type="ECO:0000256" key="3">
    <source>
        <dbReference type="PROSITE-ProRule" id="PRU00221"/>
    </source>
</evidence>
<evidence type="ECO:0000256" key="4">
    <source>
        <dbReference type="SAM" id="MobiDB-lite"/>
    </source>
</evidence>
<proteinExistence type="predicted"/>
<dbReference type="PANTHER" id="PTHR19854">
    <property type="entry name" value="TRANSDUCIN BETA-LIKE 3"/>
    <property type="match status" value="1"/>
</dbReference>
<dbReference type="AlphaFoldDB" id="A0A1D1ZSS1"/>
<organism evidence="5">
    <name type="scientific">Auxenochlorella protothecoides</name>
    <name type="common">Green microalga</name>
    <name type="synonym">Chlorella protothecoides</name>
    <dbReference type="NCBI Taxonomy" id="3075"/>
    <lineage>
        <taxon>Eukaryota</taxon>
        <taxon>Viridiplantae</taxon>
        <taxon>Chlorophyta</taxon>
        <taxon>core chlorophytes</taxon>
        <taxon>Trebouxiophyceae</taxon>
        <taxon>Chlorellales</taxon>
        <taxon>Chlorellaceae</taxon>
        <taxon>Auxenochlorella</taxon>
    </lineage>
</organism>
<dbReference type="InterPro" id="IPR001680">
    <property type="entry name" value="WD40_rpt"/>
</dbReference>
<protein>
    <submittedName>
        <fullName evidence="5">Uncharacterized protein</fullName>
    </submittedName>
</protein>
<reference evidence="5" key="1">
    <citation type="submission" date="2015-08" db="EMBL/GenBank/DDBJ databases">
        <authorList>
            <person name="Babu N.S."/>
            <person name="Beckwith C.J."/>
            <person name="Beseler K.G."/>
            <person name="Brison A."/>
            <person name="Carone J.V."/>
            <person name="Caskin T.P."/>
            <person name="Diamond M."/>
            <person name="Durham M.E."/>
            <person name="Foxe J.M."/>
            <person name="Go M."/>
            <person name="Henderson B.A."/>
            <person name="Jones I.B."/>
            <person name="McGettigan J.A."/>
            <person name="Micheletti S.J."/>
            <person name="Nasrallah M.E."/>
            <person name="Ortiz D."/>
            <person name="Piller C.R."/>
            <person name="Privatt S.R."/>
            <person name="Schneider S.L."/>
            <person name="Sharp S."/>
            <person name="Smith T.C."/>
            <person name="Stanton J.D."/>
            <person name="Ullery H.E."/>
            <person name="Wilson R.J."/>
            <person name="Serrano M.G."/>
            <person name="Buck G."/>
            <person name="Lee V."/>
            <person name="Wang Y."/>
            <person name="Carvalho R."/>
            <person name="Voegtly L."/>
            <person name="Shi R."/>
            <person name="Duckworth R."/>
            <person name="Johnson A."/>
            <person name="Loviza R."/>
            <person name="Walstead R."/>
            <person name="Shah Z."/>
            <person name="Kiflezghi M."/>
            <person name="Wade K."/>
            <person name="Ball S.L."/>
            <person name="Bradley K.W."/>
            <person name="Asai D.J."/>
            <person name="Bowman C.A."/>
            <person name="Russell D.A."/>
            <person name="Pope W.H."/>
            <person name="Jacobs-Sera D."/>
            <person name="Hendrix R.W."/>
            <person name="Hatfull G.F."/>
        </authorList>
    </citation>
    <scope>NUCLEOTIDE SEQUENCE</scope>
</reference>
<dbReference type="InterPro" id="IPR015943">
    <property type="entry name" value="WD40/YVTN_repeat-like_dom_sf"/>
</dbReference>
<dbReference type="PROSITE" id="PS50082">
    <property type="entry name" value="WD_REPEATS_2"/>
    <property type="match status" value="1"/>
</dbReference>
<dbReference type="InterPro" id="IPR011047">
    <property type="entry name" value="Quinoprotein_ADH-like_sf"/>
</dbReference>
<dbReference type="SMART" id="SM00320">
    <property type="entry name" value="WD40"/>
    <property type="match status" value="4"/>
</dbReference>
<dbReference type="EMBL" id="GDKF01008741">
    <property type="protein sequence ID" value="JAT69881.1"/>
    <property type="molecule type" value="Transcribed_RNA"/>
</dbReference>